<name>A0A1X7C9E7_9BACT</name>
<evidence type="ECO:0000259" key="1">
    <source>
        <dbReference type="PROSITE" id="PS51794"/>
    </source>
</evidence>
<dbReference type="InterPro" id="IPR036888">
    <property type="entry name" value="DNA_integrity_DisA_N_sf"/>
</dbReference>
<keyword evidence="3" id="KW-1185">Reference proteome</keyword>
<dbReference type="Proteomes" id="UP000192906">
    <property type="component" value="Unassembled WGS sequence"/>
</dbReference>
<dbReference type="Gene3D" id="3.40.1700.10">
    <property type="entry name" value="DNA integrity scanning protein, DisA, N-terminal domain"/>
    <property type="match status" value="1"/>
</dbReference>
<feature type="domain" description="DAC" evidence="1">
    <location>
        <begin position="311"/>
        <end position="459"/>
    </location>
</feature>
<evidence type="ECO:0000313" key="2">
    <source>
        <dbReference type="EMBL" id="SME92448.1"/>
    </source>
</evidence>
<proteinExistence type="predicted"/>
<dbReference type="Pfam" id="PF21749">
    <property type="entry name" value="DACND"/>
    <property type="match status" value="1"/>
</dbReference>
<organism evidence="2 3">
    <name type="scientific">Desulfovibrio gilichinskyi</name>
    <dbReference type="NCBI Taxonomy" id="1519643"/>
    <lineage>
        <taxon>Bacteria</taxon>
        <taxon>Pseudomonadati</taxon>
        <taxon>Thermodesulfobacteriota</taxon>
        <taxon>Desulfovibrionia</taxon>
        <taxon>Desulfovibrionales</taxon>
        <taxon>Desulfovibrionaceae</taxon>
        <taxon>Desulfovibrio</taxon>
    </lineage>
</organism>
<dbReference type="PROSITE" id="PS51794">
    <property type="entry name" value="DAC"/>
    <property type="match status" value="1"/>
</dbReference>
<sequence>MSSDSFANLCIFHIMDGLRDGLSHFSQISRTALLYAINPGDPLRIYDPHDLLRDHEPKLKEVYIDSDEWKAGSRHDDTSRLIELIRTKDLTLAGLITCSARSSSIFYQCWFTEQHPNMCSIGPTQSWMEYAAMILSQDYAAQNILRLDSSGHLLREYSTHAVRDYIVDQRNRIMGWDTQLRVYPILDAVLGISKTKEEGAWARGDLIFIEPSELEALNYLAKFPENERPALKNHKHVRKLLQSVENSSRKLVSDGKCVVGISSCIPTNTSISANFKGERGILQLGPESVCSFADATFSSTNFKPNLVQLEETLLEIPLDANDRHDLFQFANKMVASATNQSHGCTLVLDFNEIPVKIAGQTLEEPLDLRDPEIRGLARSLTKLDGAVHIGKDVKVYGFACLLDGKAVSGENRGRGARFNSALRFTAEHPNIIVIVVSSDKPVSIIQRGAELTASCDWTQHFACVSTPPTLEDWIEE</sequence>
<gene>
    <name evidence="2" type="ORF">SAMN06295933_0542</name>
</gene>
<dbReference type="OrthoDB" id="859517at2"/>
<dbReference type="Pfam" id="PF02457">
    <property type="entry name" value="DAC"/>
    <property type="match status" value="1"/>
</dbReference>
<dbReference type="RefSeq" id="WP_085097900.1">
    <property type="nucleotide sequence ID" value="NZ_FWZU01000001.1"/>
</dbReference>
<dbReference type="STRING" id="1519643.SAMN06295933_0542"/>
<dbReference type="InterPro" id="IPR048552">
    <property type="entry name" value="DACND"/>
</dbReference>
<dbReference type="SUPFAM" id="SSF143597">
    <property type="entry name" value="YojJ-like"/>
    <property type="match status" value="1"/>
</dbReference>
<reference evidence="3" key="1">
    <citation type="submission" date="2017-04" db="EMBL/GenBank/DDBJ databases">
        <authorList>
            <person name="Varghese N."/>
            <person name="Submissions S."/>
        </authorList>
    </citation>
    <scope>NUCLEOTIDE SEQUENCE [LARGE SCALE GENOMIC DNA]</scope>
    <source>
        <strain evidence="3">K3S</strain>
    </source>
</reference>
<dbReference type="Pfam" id="PF21750">
    <property type="entry name" value="DACNH"/>
    <property type="match status" value="1"/>
</dbReference>
<dbReference type="InterPro" id="IPR003390">
    <property type="entry name" value="DNA_integrity_scan_DisA_N"/>
</dbReference>
<evidence type="ECO:0000313" key="3">
    <source>
        <dbReference type="Proteomes" id="UP000192906"/>
    </source>
</evidence>
<dbReference type="AlphaFoldDB" id="A0A1X7C9E7"/>
<dbReference type="InterPro" id="IPR048555">
    <property type="entry name" value="DACNH"/>
</dbReference>
<protein>
    <submittedName>
        <fullName evidence="2">DisA checkpoint controller nucleotide-binding</fullName>
    </submittedName>
</protein>
<dbReference type="EMBL" id="FWZU01000001">
    <property type="protein sequence ID" value="SME92448.1"/>
    <property type="molecule type" value="Genomic_DNA"/>
</dbReference>
<accession>A0A1X7C9E7</accession>